<sequence>MKNPPDMSLMRPVGKKTFPAPDLRDKLYRGVWRLMNSTLYRAIPTPFFGPRRALLRLFGARIAATAKPYPGARVWAPRNLVMEADSCIADGVICYNVALISIGANATVSQRAHLCTPSHDHRDPAFPLVAAEIRVCRNAWIAAEVFLGPGVEVGETAVVGARAVVFHTVPPNAVVAGNPARVVGLRYQPNA</sequence>
<dbReference type="PROSITE" id="PS00101">
    <property type="entry name" value="HEXAPEP_TRANSFERASES"/>
    <property type="match status" value="1"/>
</dbReference>
<dbReference type="PANTHER" id="PTHR23416">
    <property type="entry name" value="SIALIC ACID SYNTHASE-RELATED"/>
    <property type="match status" value="1"/>
</dbReference>
<dbReference type="InterPro" id="IPR051159">
    <property type="entry name" value="Hexapeptide_acetyltransf"/>
</dbReference>
<dbReference type="GO" id="GO:0008374">
    <property type="term" value="F:O-acyltransferase activity"/>
    <property type="evidence" value="ECO:0007669"/>
    <property type="project" value="TreeGrafter"/>
</dbReference>
<keyword evidence="3" id="KW-0677">Repeat</keyword>
<evidence type="ECO:0000313" key="4">
    <source>
        <dbReference type="EMBL" id="SDX84217.1"/>
    </source>
</evidence>
<name>A0A1H3F080_9RHOB</name>
<dbReference type="InterPro" id="IPR011004">
    <property type="entry name" value="Trimer_LpxA-like_sf"/>
</dbReference>
<evidence type="ECO:0000256" key="1">
    <source>
        <dbReference type="ARBA" id="ARBA00007274"/>
    </source>
</evidence>
<dbReference type="AlphaFoldDB" id="A0A1H3F080"/>
<organism evidence="4 5">
    <name type="scientific">Citreimonas salinaria</name>
    <dbReference type="NCBI Taxonomy" id="321339"/>
    <lineage>
        <taxon>Bacteria</taxon>
        <taxon>Pseudomonadati</taxon>
        <taxon>Pseudomonadota</taxon>
        <taxon>Alphaproteobacteria</taxon>
        <taxon>Rhodobacterales</taxon>
        <taxon>Roseobacteraceae</taxon>
        <taxon>Citreimonas</taxon>
    </lineage>
</organism>
<dbReference type="InterPro" id="IPR018357">
    <property type="entry name" value="Hexapep_transf_CS"/>
</dbReference>
<dbReference type="PANTHER" id="PTHR23416:SF23">
    <property type="entry name" value="ACETYLTRANSFERASE C18B11.09C-RELATED"/>
    <property type="match status" value="1"/>
</dbReference>
<accession>A0A1H3F080</accession>
<evidence type="ECO:0000313" key="5">
    <source>
        <dbReference type="Proteomes" id="UP000199286"/>
    </source>
</evidence>
<dbReference type="CDD" id="cd05825">
    <property type="entry name" value="LbH_wcaF_like"/>
    <property type="match status" value="1"/>
</dbReference>
<dbReference type="Proteomes" id="UP000199286">
    <property type="component" value="Unassembled WGS sequence"/>
</dbReference>
<proteinExistence type="inferred from homology"/>
<comment type="similarity">
    <text evidence="1">Belongs to the transferase hexapeptide repeat family.</text>
</comment>
<keyword evidence="2 4" id="KW-0808">Transferase</keyword>
<gene>
    <name evidence="4" type="ORF">SAMN05444340_10192</name>
</gene>
<dbReference type="SUPFAM" id="SSF51161">
    <property type="entry name" value="Trimeric LpxA-like enzymes"/>
    <property type="match status" value="1"/>
</dbReference>
<dbReference type="GO" id="GO:0005829">
    <property type="term" value="C:cytosol"/>
    <property type="evidence" value="ECO:0007669"/>
    <property type="project" value="TreeGrafter"/>
</dbReference>
<evidence type="ECO:0000256" key="3">
    <source>
        <dbReference type="ARBA" id="ARBA00022737"/>
    </source>
</evidence>
<dbReference type="Gene3D" id="2.160.10.10">
    <property type="entry name" value="Hexapeptide repeat proteins"/>
    <property type="match status" value="1"/>
</dbReference>
<evidence type="ECO:0000256" key="2">
    <source>
        <dbReference type="ARBA" id="ARBA00022679"/>
    </source>
</evidence>
<dbReference type="EMBL" id="FNPF01000001">
    <property type="protein sequence ID" value="SDX84217.1"/>
    <property type="molecule type" value="Genomic_DNA"/>
</dbReference>
<dbReference type="STRING" id="321339.SAMN05444340_10192"/>
<reference evidence="4 5" key="1">
    <citation type="submission" date="2016-10" db="EMBL/GenBank/DDBJ databases">
        <authorList>
            <person name="de Groot N.N."/>
        </authorList>
    </citation>
    <scope>NUCLEOTIDE SEQUENCE [LARGE SCALE GENOMIC DNA]</scope>
    <source>
        <strain evidence="4 5">DSM 26880</strain>
    </source>
</reference>
<keyword evidence="5" id="KW-1185">Reference proteome</keyword>
<protein>
    <submittedName>
        <fullName evidence="4">Putative colanic acid biosynthesis acetyltransferase WcaF</fullName>
    </submittedName>
</protein>